<name>K8P0G1_9BRAD</name>
<keyword evidence="3 6" id="KW-0812">Transmembrane</keyword>
<protein>
    <recommendedName>
        <fullName evidence="9">Branched-chain amino acid ABC transporter permease</fullName>
    </recommendedName>
</protein>
<feature type="transmembrane region" description="Helical" evidence="6">
    <location>
        <begin position="6"/>
        <end position="24"/>
    </location>
</feature>
<feature type="transmembrane region" description="Helical" evidence="6">
    <location>
        <begin position="31"/>
        <end position="59"/>
    </location>
</feature>
<evidence type="ECO:0000256" key="6">
    <source>
        <dbReference type="SAM" id="Phobius"/>
    </source>
</evidence>
<comment type="caution">
    <text evidence="7">The sequence shown here is derived from an EMBL/GenBank/DDBJ whole genome shotgun (WGS) entry which is preliminary data.</text>
</comment>
<dbReference type="PANTHER" id="PTHR30482:SF17">
    <property type="entry name" value="ABC TRANSPORTER ATP-BINDING PROTEIN"/>
    <property type="match status" value="1"/>
</dbReference>
<dbReference type="AlphaFoldDB" id="K8P0G1"/>
<dbReference type="GO" id="GO:0005886">
    <property type="term" value="C:plasma membrane"/>
    <property type="evidence" value="ECO:0007669"/>
    <property type="project" value="UniProtKB-SubCell"/>
</dbReference>
<organism evidence="7 8">
    <name type="scientific">Afipia clevelandensis ATCC 49720</name>
    <dbReference type="NCBI Taxonomy" id="883079"/>
    <lineage>
        <taxon>Bacteria</taxon>
        <taxon>Pseudomonadati</taxon>
        <taxon>Pseudomonadota</taxon>
        <taxon>Alphaproteobacteria</taxon>
        <taxon>Hyphomicrobiales</taxon>
        <taxon>Nitrobacteraceae</taxon>
        <taxon>Afipia</taxon>
    </lineage>
</organism>
<evidence type="ECO:0000313" key="7">
    <source>
        <dbReference type="EMBL" id="EKS31928.1"/>
    </source>
</evidence>
<dbReference type="InterPro" id="IPR043428">
    <property type="entry name" value="LivM-like"/>
</dbReference>
<evidence type="ECO:0000256" key="3">
    <source>
        <dbReference type="ARBA" id="ARBA00022692"/>
    </source>
</evidence>
<evidence type="ECO:0000313" key="8">
    <source>
        <dbReference type="Proteomes" id="UP000001095"/>
    </source>
</evidence>
<evidence type="ECO:0008006" key="9">
    <source>
        <dbReference type="Google" id="ProtNLM"/>
    </source>
</evidence>
<dbReference type="PATRIC" id="fig|883079.3.peg.4233"/>
<evidence type="ECO:0000256" key="2">
    <source>
        <dbReference type="ARBA" id="ARBA00022475"/>
    </source>
</evidence>
<evidence type="ECO:0000256" key="4">
    <source>
        <dbReference type="ARBA" id="ARBA00022989"/>
    </source>
</evidence>
<keyword evidence="5 6" id="KW-0472">Membrane</keyword>
<dbReference type="Proteomes" id="UP000001095">
    <property type="component" value="Unassembled WGS sequence"/>
</dbReference>
<proteinExistence type="predicted"/>
<feature type="transmembrane region" description="Helical" evidence="6">
    <location>
        <begin position="105"/>
        <end position="127"/>
    </location>
</feature>
<dbReference type="InterPro" id="IPR001851">
    <property type="entry name" value="ABC_transp_permease"/>
</dbReference>
<dbReference type="PANTHER" id="PTHR30482">
    <property type="entry name" value="HIGH-AFFINITY BRANCHED-CHAIN AMINO ACID TRANSPORT SYSTEM PERMEASE"/>
    <property type="match status" value="1"/>
</dbReference>
<gene>
    <name evidence="7" type="ORF">HMPREF9696_04149</name>
</gene>
<comment type="subcellular location">
    <subcellularLocation>
        <location evidence="1">Cell membrane</location>
        <topology evidence="1">Multi-pass membrane protein</topology>
    </subcellularLocation>
</comment>
<keyword evidence="2" id="KW-1003">Cell membrane</keyword>
<dbReference type="CDD" id="cd06581">
    <property type="entry name" value="TM_PBP1_LivM_like"/>
    <property type="match status" value="1"/>
</dbReference>
<evidence type="ECO:0000256" key="1">
    <source>
        <dbReference type="ARBA" id="ARBA00004651"/>
    </source>
</evidence>
<dbReference type="Pfam" id="PF02653">
    <property type="entry name" value="BPD_transp_2"/>
    <property type="match status" value="1"/>
</dbReference>
<evidence type="ECO:0000256" key="5">
    <source>
        <dbReference type="ARBA" id="ARBA00023136"/>
    </source>
</evidence>
<dbReference type="GO" id="GO:0015658">
    <property type="term" value="F:branched-chain amino acid transmembrane transporter activity"/>
    <property type="evidence" value="ECO:0007669"/>
    <property type="project" value="InterPro"/>
</dbReference>
<sequence>MRTSTALLISLLVIGFIAPFAGLYTQFLMKCVALALFAVAFNFFTGNVGLLSIGHAAFFGMGAYVAGYVTKEWALTPELALVVSLLTGLVLGLVMGGMAIRRQGIYFAMITLALAQMVYFFCVQAPFTGAEDGLQRIPRRDLFGVIHLTDDHAMYVFVLVVMVAVVWAFQRLMEAPFGQVLLAIRDNEPRAISLGYDVQGYKLSAFAMSAAVAGLAGGMKALTLGFAGLPDAHWTQSGNVILMCLLGGLGTPLGPIIGAILVVTLESRLSGLGTIQVGSLSVDLSTKVPIIIGLIFMVCVLLFRRGIVGEIAAAFDAARARRKPSPESSNAAKRVDIATAD</sequence>
<dbReference type="OrthoDB" id="9804361at2"/>
<keyword evidence="4 6" id="KW-1133">Transmembrane helix</keyword>
<dbReference type="RefSeq" id="WP_002715015.1">
    <property type="nucleotide sequence ID" value="NZ_KB375281.1"/>
</dbReference>
<feature type="transmembrane region" description="Helical" evidence="6">
    <location>
        <begin position="240"/>
        <end position="264"/>
    </location>
</feature>
<feature type="transmembrane region" description="Helical" evidence="6">
    <location>
        <begin position="152"/>
        <end position="169"/>
    </location>
</feature>
<dbReference type="EMBL" id="AGWY01000018">
    <property type="protein sequence ID" value="EKS31928.1"/>
    <property type="molecule type" value="Genomic_DNA"/>
</dbReference>
<feature type="transmembrane region" description="Helical" evidence="6">
    <location>
        <begin position="79"/>
        <end position="98"/>
    </location>
</feature>
<reference evidence="7 8" key="1">
    <citation type="submission" date="2012-04" db="EMBL/GenBank/DDBJ databases">
        <title>The Genome Sequence of Afipia clevelandensis ATCC 49720.</title>
        <authorList>
            <consortium name="The Broad Institute Genome Sequencing Platform"/>
            <person name="Earl A."/>
            <person name="Ward D."/>
            <person name="Feldgarden M."/>
            <person name="Gevers D."/>
            <person name="Huys G."/>
            <person name="Walker B."/>
            <person name="Young S.K."/>
            <person name="Zeng Q."/>
            <person name="Gargeya S."/>
            <person name="Fitzgerald M."/>
            <person name="Haas B."/>
            <person name="Abouelleil A."/>
            <person name="Alvarado L."/>
            <person name="Arachchi H.M."/>
            <person name="Berlin A."/>
            <person name="Chapman S.B."/>
            <person name="Goldberg J."/>
            <person name="Griggs A."/>
            <person name="Gujja S."/>
            <person name="Hansen M."/>
            <person name="Howarth C."/>
            <person name="Imamovic A."/>
            <person name="Larimer J."/>
            <person name="McCowen C."/>
            <person name="Montmayeur A."/>
            <person name="Murphy C."/>
            <person name="Neiman D."/>
            <person name="Pearson M."/>
            <person name="Priest M."/>
            <person name="Roberts A."/>
            <person name="Saif S."/>
            <person name="Shea T."/>
            <person name="Sisk P."/>
            <person name="Sykes S."/>
            <person name="Wortman J."/>
            <person name="Nusbaum C."/>
            <person name="Birren B."/>
        </authorList>
    </citation>
    <scope>NUCLEOTIDE SEQUENCE [LARGE SCALE GENOMIC DNA]</scope>
    <source>
        <strain evidence="7 8">ATCC 49720</strain>
    </source>
</reference>
<feature type="transmembrane region" description="Helical" evidence="6">
    <location>
        <begin position="284"/>
        <end position="303"/>
    </location>
</feature>
<dbReference type="HOGENOM" id="CLU_031365_0_1_5"/>
<accession>K8P0G1</accession>
<keyword evidence="8" id="KW-1185">Reference proteome</keyword>